<dbReference type="InterPro" id="IPR036097">
    <property type="entry name" value="HisK_dim/P_sf"/>
</dbReference>
<evidence type="ECO:0000259" key="5">
    <source>
        <dbReference type="PROSITE" id="PS50112"/>
    </source>
</evidence>
<dbReference type="CDD" id="cd00130">
    <property type="entry name" value="PAS"/>
    <property type="match status" value="4"/>
</dbReference>
<dbReference type="InterPro" id="IPR001610">
    <property type="entry name" value="PAC"/>
</dbReference>
<evidence type="ECO:0000259" key="6">
    <source>
        <dbReference type="PROSITE" id="PS50113"/>
    </source>
</evidence>
<dbReference type="Pfam" id="PF08448">
    <property type="entry name" value="PAS_4"/>
    <property type="match status" value="1"/>
</dbReference>
<evidence type="ECO:0000256" key="2">
    <source>
        <dbReference type="ARBA" id="ARBA00012438"/>
    </source>
</evidence>
<feature type="domain" description="PAS" evidence="5">
    <location>
        <begin position="131"/>
        <end position="213"/>
    </location>
</feature>
<dbReference type="NCBIfam" id="TIGR00229">
    <property type="entry name" value="sensory_box"/>
    <property type="match status" value="4"/>
</dbReference>
<keyword evidence="8" id="KW-1185">Reference proteome</keyword>
<dbReference type="SUPFAM" id="SSF47384">
    <property type="entry name" value="Homodimeric domain of signal transducing histidine kinase"/>
    <property type="match status" value="1"/>
</dbReference>
<evidence type="ECO:0000256" key="1">
    <source>
        <dbReference type="ARBA" id="ARBA00000085"/>
    </source>
</evidence>
<feature type="domain" description="PAC" evidence="6">
    <location>
        <begin position="80"/>
        <end position="130"/>
    </location>
</feature>
<proteinExistence type="predicted"/>
<evidence type="ECO:0000256" key="3">
    <source>
        <dbReference type="ARBA" id="ARBA00022553"/>
    </source>
</evidence>
<dbReference type="PROSITE" id="PS50113">
    <property type="entry name" value="PAC"/>
    <property type="match status" value="3"/>
</dbReference>
<feature type="domain" description="Histidine kinase" evidence="4">
    <location>
        <begin position="543"/>
        <end position="775"/>
    </location>
</feature>
<dbReference type="SMART" id="SM00091">
    <property type="entry name" value="PAS"/>
    <property type="match status" value="4"/>
</dbReference>
<dbReference type="SUPFAM" id="SSF55785">
    <property type="entry name" value="PYP-like sensor domain (PAS domain)"/>
    <property type="match status" value="4"/>
</dbReference>
<dbReference type="InterPro" id="IPR003661">
    <property type="entry name" value="HisK_dim/P_dom"/>
</dbReference>
<gene>
    <name evidence="7" type="ORF">SAMN00790413_04910</name>
</gene>
<dbReference type="Gene3D" id="1.10.287.130">
    <property type="match status" value="1"/>
</dbReference>
<dbReference type="AlphaFoldDB" id="A0A1W1URU4"/>
<dbReference type="EMBL" id="FWWU01000007">
    <property type="protein sequence ID" value="SMB83825.1"/>
    <property type="molecule type" value="Genomic_DNA"/>
</dbReference>
<dbReference type="InterPro" id="IPR036890">
    <property type="entry name" value="HATPase_C_sf"/>
</dbReference>
<dbReference type="Gene3D" id="3.30.450.20">
    <property type="entry name" value="PAS domain"/>
    <property type="match status" value="4"/>
</dbReference>
<dbReference type="PANTHER" id="PTHR43065:SF47">
    <property type="match status" value="1"/>
</dbReference>
<dbReference type="PROSITE" id="PS50109">
    <property type="entry name" value="HIS_KIN"/>
    <property type="match status" value="1"/>
</dbReference>
<dbReference type="CDD" id="cd00082">
    <property type="entry name" value="HisKA"/>
    <property type="match status" value="1"/>
</dbReference>
<dbReference type="PROSITE" id="PS50112">
    <property type="entry name" value="PAS"/>
    <property type="match status" value="4"/>
</dbReference>
<dbReference type="PANTHER" id="PTHR43065">
    <property type="entry name" value="SENSOR HISTIDINE KINASE"/>
    <property type="match status" value="1"/>
</dbReference>
<name>A0A1W1URU4_9DEIO</name>
<protein>
    <recommendedName>
        <fullName evidence="2">histidine kinase</fullName>
        <ecNumber evidence="2">2.7.13.3</ecNumber>
    </recommendedName>
</protein>
<dbReference type="InterPro" id="IPR003594">
    <property type="entry name" value="HATPase_dom"/>
</dbReference>
<dbReference type="InterPro" id="IPR000014">
    <property type="entry name" value="PAS"/>
</dbReference>
<dbReference type="SMART" id="SM00387">
    <property type="entry name" value="HATPase_c"/>
    <property type="match status" value="1"/>
</dbReference>
<comment type="catalytic activity">
    <reaction evidence="1">
        <text>ATP + protein L-histidine = ADP + protein N-phospho-L-histidine.</text>
        <dbReference type="EC" id="2.7.13.3"/>
    </reaction>
</comment>
<dbReference type="Proteomes" id="UP000192582">
    <property type="component" value="Unassembled WGS sequence"/>
</dbReference>
<feature type="domain" description="PAS" evidence="5">
    <location>
        <begin position="27"/>
        <end position="52"/>
    </location>
</feature>
<dbReference type="SUPFAM" id="SSF55874">
    <property type="entry name" value="ATPase domain of HSP90 chaperone/DNA topoisomerase II/histidine kinase"/>
    <property type="match status" value="1"/>
</dbReference>
<dbReference type="InterPro" id="IPR000700">
    <property type="entry name" value="PAS-assoc_C"/>
</dbReference>
<dbReference type="InterPro" id="IPR004358">
    <property type="entry name" value="Sig_transdc_His_kin-like_C"/>
</dbReference>
<dbReference type="Pfam" id="PF02518">
    <property type="entry name" value="HATPase_c"/>
    <property type="match status" value="1"/>
</dbReference>
<feature type="domain" description="PAS" evidence="5">
    <location>
        <begin position="394"/>
        <end position="442"/>
    </location>
</feature>
<dbReference type="InterPro" id="IPR013656">
    <property type="entry name" value="PAS_4"/>
</dbReference>
<dbReference type="STRING" id="695939.SAMN00790413_04910"/>
<dbReference type="Gene3D" id="3.30.565.10">
    <property type="entry name" value="Histidine kinase-like ATPase, C-terminal domain"/>
    <property type="match status" value="1"/>
</dbReference>
<dbReference type="InterPro" id="IPR035965">
    <property type="entry name" value="PAS-like_dom_sf"/>
</dbReference>
<dbReference type="EC" id="2.7.13.3" evidence="2"/>
<organism evidence="7 8">
    <name type="scientific">Deinococcus hopiensis KR-140</name>
    <dbReference type="NCBI Taxonomy" id="695939"/>
    <lineage>
        <taxon>Bacteria</taxon>
        <taxon>Thermotogati</taxon>
        <taxon>Deinococcota</taxon>
        <taxon>Deinococci</taxon>
        <taxon>Deinococcales</taxon>
        <taxon>Deinococcaceae</taxon>
        <taxon>Deinococcus</taxon>
    </lineage>
</organism>
<keyword evidence="3" id="KW-0597">Phosphoprotein</keyword>
<evidence type="ECO:0000259" key="4">
    <source>
        <dbReference type="PROSITE" id="PS50109"/>
    </source>
</evidence>
<dbReference type="PRINTS" id="PR00344">
    <property type="entry name" value="BCTRLSENSOR"/>
</dbReference>
<sequence length="781" mass="86988">MPERGGDSRFEQLFSVMPIASAIARAEDGSMLNANDAWLTLLGYSREDVMGKPTRSLNLWVNLTDQAHVGQLMERHGRVHDLEVPIRSRSGETVYVLLSIEAMSFGGEACFLFMMVNITARKQAEQERKETRALFEALFKESPDAILLIDPHATDVNWKIVECNEAACRMNGFASGELIGQSVRVLDTVDTAVPTDTELQEQQRFLEQVRQSGHVHFENVHRRKDGSVYPVEISTTVVHIGGRELVLGIDRDITGRKRTEEAVARSEVRFRSLVQNSNDIISVLNRGGYFLYASPAMTSILGYEVEDLKGRTCLEVMHPDEHAAILQTFMEVLLGGPGTTRQLTSRFQHAVTKEWRWVEWLASNYVDDPNVRGVVFNSRDVTDRIRADAELDESRRTLEVLFDHSPDGIMLVDFAGDMPVLRCNEVAARMNGYLPHELIGQSVYVLLSDGETLLADPAANDAFRERARSAGILRFETQHRRKDGTLYPLEVHTTLLNIGGQEMLLSLERDISDRRRAEEALRTSQERLMMSEKLAGLGRLTAGLAHEINTPLAATMNYLREAEHLAQEYLDSIGHSDVTEDDHREIGRELKSSIMEASKTVSRIGEFIRSIRGHTRDTVTGVQTFDAVKLVSETLLMIAHQARTAKIDLLLEQTKDAVLLQGEPSRFTQVVTNLVVNGIHACEESGKAKGSVSVRFAVEDGKRVMRVEDTGTGIPPAVLPRIFDPMFTTKDVGKGTGLGLPIIRDIVTGHFHGEIEVETHVGEGTAFTVIFPPMASDVLIA</sequence>
<dbReference type="InterPro" id="IPR005467">
    <property type="entry name" value="His_kinase_dom"/>
</dbReference>
<feature type="domain" description="PAC" evidence="6">
    <location>
        <begin position="215"/>
        <end position="265"/>
    </location>
</feature>
<reference evidence="7 8" key="1">
    <citation type="submission" date="2017-04" db="EMBL/GenBank/DDBJ databases">
        <authorList>
            <person name="Afonso C.L."/>
            <person name="Miller P.J."/>
            <person name="Scott M.A."/>
            <person name="Spackman E."/>
            <person name="Goraichik I."/>
            <person name="Dimitrov K.M."/>
            <person name="Suarez D.L."/>
            <person name="Swayne D.E."/>
        </authorList>
    </citation>
    <scope>NUCLEOTIDE SEQUENCE [LARGE SCALE GENOMIC DNA]</scope>
    <source>
        <strain evidence="7 8">KR-140</strain>
    </source>
</reference>
<feature type="domain" description="PAS" evidence="5">
    <location>
        <begin position="266"/>
        <end position="336"/>
    </location>
</feature>
<evidence type="ECO:0000313" key="8">
    <source>
        <dbReference type="Proteomes" id="UP000192582"/>
    </source>
</evidence>
<feature type="domain" description="PAC" evidence="6">
    <location>
        <begin position="473"/>
        <end position="523"/>
    </location>
</feature>
<dbReference type="Pfam" id="PF13426">
    <property type="entry name" value="PAS_9"/>
    <property type="match status" value="3"/>
</dbReference>
<evidence type="ECO:0000313" key="7">
    <source>
        <dbReference type="EMBL" id="SMB83825.1"/>
    </source>
</evidence>
<dbReference type="SMART" id="SM00086">
    <property type="entry name" value="PAC"/>
    <property type="match status" value="4"/>
</dbReference>
<dbReference type="GO" id="GO:0000155">
    <property type="term" value="F:phosphorelay sensor kinase activity"/>
    <property type="evidence" value="ECO:0007669"/>
    <property type="project" value="InterPro"/>
</dbReference>
<accession>A0A1W1URU4</accession>